<comment type="caution">
    <text evidence="1">The sequence shown here is derived from an EMBL/GenBank/DDBJ whole genome shotgun (WGS) entry which is preliminary data.</text>
</comment>
<sequence length="220" mass="24314">MKLYAQQTVAEAISVMNSKGLEAMSVYDKGVVIGKLTYQELREFIDHEEKPGSIAGHKLHFDLVTVLPIIWHLRITKYQQEQKIIARKKWINWFSAAAIVTLVMLGLALLFFDPLSSQSEYQDFSAAVTDSSRVILTLENGEGLALNAAETGLVIKSNGLYYSSGAVVATPSGSGIYCISVPKNGVYQVTLADSTRIWLNASSCLQSHQRLLKTLPEKYL</sequence>
<reference evidence="1" key="1">
    <citation type="submission" date="2023-07" db="EMBL/GenBank/DDBJ databases">
        <title>Sorghum-associated microbial communities from plants grown in Nebraska, USA.</title>
        <authorList>
            <person name="Schachtman D."/>
        </authorList>
    </citation>
    <scope>NUCLEOTIDE SEQUENCE</scope>
    <source>
        <strain evidence="1">2697</strain>
    </source>
</reference>
<accession>A0ACC6KT74</accession>
<dbReference type="Proteomes" id="UP001246858">
    <property type="component" value="Unassembled WGS sequence"/>
</dbReference>
<dbReference type="EMBL" id="JAVDTF010000001">
    <property type="protein sequence ID" value="MDR6782333.1"/>
    <property type="molecule type" value="Genomic_DNA"/>
</dbReference>
<keyword evidence="2" id="KW-1185">Reference proteome</keyword>
<protein>
    <submittedName>
        <fullName evidence="1">Uncharacterized protein</fullName>
    </submittedName>
</protein>
<name>A0ACC6KT74_9SPHI</name>
<proteinExistence type="predicted"/>
<gene>
    <name evidence="1" type="ORF">J2X78_000885</name>
</gene>
<evidence type="ECO:0000313" key="2">
    <source>
        <dbReference type="Proteomes" id="UP001246858"/>
    </source>
</evidence>
<evidence type="ECO:0000313" key="1">
    <source>
        <dbReference type="EMBL" id="MDR6782333.1"/>
    </source>
</evidence>
<organism evidence="1 2">
    <name type="scientific">Pedobacter africanus</name>
    <dbReference type="NCBI Taxonomy" id="151894"/>
    <lineage>
        <taxon>Bacteria</taxon>
        <taxon>Pseudomonadati</taxon>
        <taxon>Bacteroidota</taxon>
        <taxon>Sphingobacteriia</taxon>
        <taxon>Sphingobacteriales</taxon>
        <taxon>Sphingobacteriaceae</taxon>
        <taxon>Pedobacter</taxon>
    </lineage>
</organism>